<proteinExistence type="predicted"/>
<reference evidence="2" key="1">
    <citation type="submission" date="2017-01" db="EMBL/GenBank/DDBJ databases">
        <title>Genome Analysis of Deinococcus marmoris KOPRI26562.</title>
        <authorList>
            <person name="Kim J.H."/>
            <person name="Oh H.-M."/>
        </authorList>
    </citation>
    <scope>NUCLEOTIDE SEQUENCE [LARGE SCALE GENOMIC DNA]</scope>
    <source>
        <strain evidence="2">PAMC 26633</strain>
    </source>
</reference>
<dbReference type="Proteomes" id="UP000214720">
    <property type="component" value="Unassembled WGS sequence"/>
</dbReference>
<dbReference type="AlphaFoldDB" id="A0A226WXK8"/>
<sequence>MGKLNSSYDVDIYNRQLHPEEKTLAQQIAAKSGGTYTAAQVEDQMRIMGATVNGTVENGAPDTLIGQKPTDAGAGWLSAGLTADGKPILTQTNAAVDPQLQAYIVNNYASAAPGAVPSIVSGYTASPTQPQIGPQYGTNGLNAGTMCPKGDCGMAYKTPSQQQVADTAGFGATQLDRASAMATALAAAGLPIPYVSVPAEAVAVWASAGSWFLNGVQQAASPNFGGYTVSNGISQVTGAITARYPIAAPIFNEFGNTTSNSGAAQNAQDWINTQWGILKGKFQ</sequence>
<gene>
    <name evidence="1" type="ORF">BSU04_24675</name>
</gene>
<organism evidence="1 2">
    <name type="scientific">Caballeronia sordidicola</name>
    <name type="common">Burkholderia sordidicola</name>
    <dbReference type="NCBI Taxonomy" id="196367"/>
    <lineage>
        <taxon>Bacteria</taxon>
        <taxon>Pseudomonadati</taxon>
        <taxon>Pseudomonadota</taxon>
        <taxon>Betaproteobacteria</taxon>
        <taxon>Burkholderiales</taxon>
        <taxon>Burkholderiaceae</taxon>
        <taxon>Caballeronia</taxon>
    </lineage>
</organism>
<accession>A0A226WXK8</accession>
<comment type="caution">
    <text evidence="1">The sequence shown here is derived from an EMBL/GenBank/DDBJ whole genome shotgun (WGS) entry which is preliminary data.</text>
</comment>
<evidence type="ECO:0000313" key="2">
    <source>
        <dbReference type="Proteomes" id="UP000214720"/>
    </source>
</evidence>
<evidence type="ECO:0000313" key="1">
    <source>
        <dbReference type="EMBL" id="OXC75915.1"/>
    </source>
</evidence>
<dbReference type="EMBL" id="MTHB01000159">
    <property type="protein sequence ID" value="OXC75915.1"/>
    <property type="molecule type" value="Genomic_DNA"/>
</dbReference>
<name>A0A226WXK8_CABSO</name>
<protein>
    <submittedName>
        <fullName evidence="1">Large exoprotein involved in heme utilization or adhesion of ShlA/HecA/FhaA family</fullName>
    </submittedName>
</protein>